<keyword evidence="3" id="KW-0813">Transport</keyword>
<keyword evidence="6" id="KW-1000">Mitochondrion outer membrane</keyword>
<comment type="similarity">
    <text evidence="2">Belongs to the Tom40 family.</text>
</comment>
<keyword evidence="5" id="KW-0812">Transmembrane</keyword>
<proteinExistence type="inferred from homology"/>
<evidence type="ECO:0000256" key="4">
    <source>
        <dbReference type="ARBA" id="ARBA00022452"/>
    </source>
</evidence>
<evidence type="ECO:0000313" key="10">
    <source>
        <dbReference type="Proteomes" id="UP000694864"/>
    </source>
</evidence>
<name>A0ABM1R7Q6_CAMSA</name>
<dbReference type="Proteomes" id="UP000694864">
    <property type="component" value="Chromosome 17"/>
</dbReference>
<keyword evidence="8" id="KW-0496">Mitochondrion</keyword>
<dbReference type="GeneID" id="109130208"/>
<evidence type="ECO:0000256" key="3">
    <source>
        <dbReference type="ARBA" id="ARBA00022448"/>
    </source>
</evidence>
<reference evidence="11" key="2">
    <citation type="submission" date="2025-08" db="UniProtKB">
        <authorList>
            <consortium name="RefSeq"/>
        </authorList>
    </citation>
    <scope>IDENTIFICATION</scope>
    <source>
        <tissue evidence="11">Leaf</tissue>
    </source>
</reference>
<sequence length="92" mass="10324">MVNRMSRPIHKISKKVSLATDFAYNCFSRVVKASVGYDWNNKQSRVQGKIDSNGVVSALFGKELYMGLDCLLSAYLNHKNNDFKLGLSLTYG</sequence>
<keyword evidence="7" id="KW-0653">Protein transport</keyword>
<gene>
    <name evidence="11" type="primary">LOC109130208</name>
</gene>
<dbReference type="Gene3D" id="2.40.160.10">
    <property type="entry name" value="Porin"/>
    <property type="match status" value="1"/>
</dbReference>
<keyword evidence="9" id="KW-0472">Membrane</keyword>
<evidence type="ECO:0000256" key="1">
    <source>
        <dbReference type="ARBA" id="ARBA00004374"/>
    </source>
</evidence>
<dbReference type="InterPro" id="IPR023614">
    <property type="entry name" value="Porin_dom_sf"/>
</dbReference>
<organism evidence="10 11">
    <name type="scientific">Camelina sativa</name>
    <name type="common">False flax</name>
    <name type="synonym">Myagrum sativum</name>
    <dbReference type="NCBI Taxonomy" id="90675"/>
    <lineage>
        <taxon>Eukaryota</taxon>
        <taxon>Viridiplantae</taxon>
        <taxon>Streptophyta</taxon>
        <taxon>Embryophyta</taxon>
        <taxon>Tracheophyta</taxon>
        <taxon>Spermatophyta</taxon>
        <taxon>Magnoliopsida</taxon>
        <taxon>eudicotyledons</taxon>
        <taxon>Gunneridae</taxon>
        <taxon>Pentapetalae</taxon>
        <taxon>rosids</taxon>
        <taxon>malvids</taxon>
        <taxon>Brassicales</taxon>
        <taxon>Brassicaceae</taxon>
        <taxon>Camelineae</taxon>
        <taxon>Camelina</taxon>
    </lineage>
</organism>
<accession>A0ABM1R7Q6</accession>
<keyword evidence="4" id="KW-1134">Transmembrane beta strand</keyword>
<comment type="subcellular location">
    <subcellularLocation>
        <location evidence="1">Mitochondrion outer membrane</location>
        <topology evidence="1">Multi-pass membrane protein</topology>
    </subcellularLocation>
</comment>
<evidence type="ECO:0000256" key="2">
    <source>
        <dbReference type="ARBA" id="ARBA00010510"/>
    </source>
</evidence>
<protein>
    <submittedName>
        <fullName evidence="11">Mitochondrial import receptor subunit TOM40-1-like</fullName>
    </submittedName>
</protein>
<dbReference type="Pfam" id="PF01459">
    <property type="entry name" value="Porin_3"/>
    <property type="match status" value="1"/>
</dbReference>
<evidence type="ECO:0000256" key="6">
    <source>
        <dbReference type="ARBA" id="ARBA00022787"/>
    </source>
</evidence>
<evidence type="ECO:0000256" key="5">
    <source>
        <dbReference type="ARBA" id="ARBA00022692"/>
    </source>
</evidence>
<evidence type="ECO:0000256" key="9">
    <source>
        <dbReference type="ARBA" id="ARBA00023136"/>
    </source>
</evidence>
<evidence type="ECO:0000313" key="11">
    <source>
        <dbReference type="RefSeq" id="XP_019095044.1"/>
    </source>
</evidence>
<dbReference type="InterPro" id="IPR027246">
    <property type="entry name" value="Porin_Euk/Tom40"/>
</dbReference>
<keyword evidence="10" id="KW-1185">Reference proteome</keyword>
<dbReference type="PANTHER" id="PTHR10802">
    <property type="entry name" value="MITOCHONDRIAL IMPORT RECEPTOR SUBUNIT TOM40"/>
    <property type="match status" value="1"/>
</dbReference>
<evidence type="ECO:0000256" key="7">
    <source>
        <dbReference type="ARBA" id="ARBA00022927"/>
    </source>
</evidence>
<dbReference type="RefSeq" id="XP_019095044.1">
    <property type="nucleotide sequence ID" value="XM_019239499.1"/>
</dbReference>
<dbReference type="InterPro" id="IPR037930">
    <property type="entry name" value="Tom40"/>
</dbReference>
<reference evidence="10" key="1">
    <citation type="journal article" date="2014" name="Nat. Commun.">
        <title>The emerging biofuel crop Camelina sativa retains a highly undifferentiated hexaploid genome structure.</title>
        <authorList>
            <person name="Kagale S."/>
            <person name="Koh C."/>
            <person name="Nixon J."/>
            <person name="Bollina V."/>
            <person name="Clarke W.E."/>
            <person name="Tuteja R."/>
            <person name="Spillane C."/>
            <person name="Robinson S.J."/>
            <person name="Links M.G."/>
            <person name="Clarke C."/>
            <person name="Higgins E.E."/>
            <person name="Huebert T."/>
            <person name="Sharpe A.G."/>
            <person name="Parkin I.A."/>
        </authorList>
    </citation>
    <scope>NUCLEOTIDE SEQUENCE [LARGE SCALE GENOMIC DNA]</scope>
    <source>
        <strain evidence="10">cv. DH55</strain>
    </source>
</reference>
<evidence type="ECO:0000256" key="8">
    <source>
        <dbReference type="ARBA" id="ARBA00023128"/>
    </source>
</evidence>